<reference evidence="2" key="1">
    <citation type="submission" date="2023-03" db="EMBL/GenBank/DDBJ databases">
        <authorList>
            <person name="Steffen K."/>
            <person name="Cardenas P."/>
        </authorList>
    </citation>
    <scope>NUCLEOTIDE SEQUENCE</scope>
</reference>
<dbReference type="Pfam" id="PF10474">
    <property type="entry name" value="Syndetin_C"/>
    <property type="match status" value="1"/>
</dbReference>
<dbReference type="InterPro" id="IPR019514">
    <property type="entry name" value="Syndetin_C"/>
</dbReference>
<keyword evidence="3" id="KW-1185">Reference proteome</keyword>
<dbReference type="AlphaFoldDB" id="A0AA35TLU1"/>
<dbReference type="Proteomes" id="UP001174909">
    <property type="component" value="Unassembled WGS sequence"/>
</dbReference>
<dbReference type="PANTHER" id="PTHR13258">
    <property type="entry name" value="SYNDETIN"/>
    <property type="match status" value="1"/>
</dbReference>
<sequence length="491" mass="56652">RARLEELKIFLETEAWEVCPVRSTFSVHQLREFRFINSAMSAKTISQEGNRSCFTQFSVDGNPFTPSDEIEEEVEEIIDHGGIEDTVSDDEHEEDNVKDDLKHAFVDEDEGKRPPLMQARVFRQRMRSSSSTRGPLLANTTLTVLRFFGHYMRMMNVLKPIAFDVLECLSQLFDYYLFGVYDFFVKDLEYLPDNTQLSSKLLTSLKRISESFIIASEEMTPMASHSTTDDQFKVTKPWVNSAVSLTDGNTLFGLSCRMVAVESLVHLAQQFENLLPYMECMIPESKMSFLRQFVSQTVQTAPELRKPAYHGIAIKALPCDQILQRMVTVKWDIRDIKSQHSSYVDSLVQEFVRYQGRLVAVEKSIKAPAEVPHMLWEGAVIAANRVFVEGFSLAKKCTNEGRALMQLDFQQYRTKVEKISGIRPLPYHQYVEDYIKAYYLSETDTEEWIRKHTEYSSKQLQSLVVTGVGSRITKRSRQRLLTVIEELEKRK</sequence>
<dbReference type="GO" id="GO:1990745">
    <property type="term" value="C:EARP complex"/>
    <property type="evidence" value="ECO:0007669"/>
    <property type="project" value="InterPro"/>
</dbReference>
<dbReference type="GO" id="GO:0032456">
    <property type="term" value="P:endocytic recycling"/>
    <property type="evidence" value="ECO:0007669"/>
    <property type="project" value="InterPro"/>
</dbReference>
<proteinExistence type="predicted"/>
<feature type="domain" description="Syndetin C-terminal" evidence="1">
    <location>
        <begin position="251"/>
        <end position="485"/>
    </location>
</feature>
<evidence type="ECO:0000313" key="3">
    <source>
        <dbReference type="Proteomes" id="UP001174909"/>
    </source>
</evidence>
<organism evidence="2 3">
    <name type="scientific">Geodia barretti</name>
    <name type="common">Barrett's horny sponge</name>
    <dbReference type="NCBI Taxonomy" id="519541"/>
    <lineage>
        <taxon>Eukaryota</taxon>
        <taxon>Metazoa</taxon>
        <taxon>Porifera</taxon>
        <taxon>Demospongiae</taxon>
        <taxon>Heteroscleromorpha</taxon>
        <taxon>Tetractinellida</taxon>
        <taxon>Astrophorina</taxon>
        <taxon>Geodiidae</taxon>
        <taxon>Geodia</taxon>
    </lineage>
</organism>
<dbReference type="GO" id="GO:0005829">
    <property type="term" value="C:cytosol"/>
    <property type="evidence" value="ECO:0007669"/>
    <property type="project" value="GOC"/>
</dbReference>
<dbReference type="GO" id="GO:0042147">
    <property type="term" value="P:retrograde transport, endosome to Golgi"/>
    <property type="evidence" value="ECO:0007669"/>
    <property type="project" value="InterPro"/>
</dbReference>
<accession>A0AA35TLU1</accession>
<dbReference type="PANTHER" id="PTHR13258:SF0">
    <property type="entry name" value="SYNDETIN"/>
    <property type="match status" value="1"/>
</dbReference>
<protein>
    <submittedName>
        <fullName evidence="2">Syndetin</fullName>
    </submittedName>
</protein>
<dbReference type="InterPro" id="IPR040047">
    <property type="entry name" value="VPS50"/>
</dbReference>
<dbReference type="EMBL" id="CASHTH010003787">
    <property type="protein sequence ID" value="CAI8049387.1"/>
    <property type="molecule type" value="Genomic_DNA"/>
</dbReference>
<comment type="caution">
    <text evidence="2">The sequence shown here is derived from an EMBL/GenBank/DDBJ whole genome shotgun (WGS) entry which is preliminary data.</text>
</comment>
<evidence type="ECO:0000259" key="1">
    <source>
        <dbReference type="Pfam" id="PF10474"/>
    </source>
</evidence>
<evidence type="ECO:0000313" key="2">
    <source>
        <dbReference type="EMBL" id="CAI8049387.1"/>
    </source>
</evidence>
<name>A0AA35TLU1_GEOBA</name>
<gene>
    <name evidence="2" type="ORF">GBAR_LOCUS27203</name>
</gene>
<feature type="non-terminal residue" evidence="2">
    <location>
        <position position="491"/>
    </location>
</feature>
<dbReference type="GO" id="GO:0000149">
    <property type="term" value="F:SNARE binding"/>
    <property type="evidence" value="ECO:0007669"/>
    <property type="project" value="TreeGrafter"/>
</dbReference>